<sequence>MSRTTDADLERQPLREEIVRYNALEAQPQVPDKRGCSRKKGFVLMAILAGCILYLLTYIWNNSPSSDAIEHYFEDATNVEVRGISFDGWYSDGGDRLDDPGDGGESDSPDEIKILKMRLRVGVWMDYESTSSSELSQKQARLLSAIGQSVMKTVCFNLKNMTTYNDNSTSSELLGFASVPSRICVDLRDKVVTELDIPVLVQPKIKNLASVILKIWKKKYKEIRIWSDLDVDLSKPLWKNWKLPIGNIKLRRFEWDDLINWEKSYDRLRRSFIRITEPFQVESFEFRDSTDGFDLKVDISCSIAERDDTIELPANCVLPPTVWKINLPDCNAEYSISLEHASFQTSAINMNDFPNEGVFFTSIHGQVRSSLPDQLLYQVCSSDEENVITPINLLLGKIFNGTELVSFEVQAQNAQYINNTVFPIDLINDFLPMVQFPVDANLTVNSDELIEQVSVDGLKLKWVKGKRGEKELAVLGKVIGIVNIPYYTSSGSGAESISIKKIKGYTNLYHEDRHFLTVPINVWKDAKSDMLPSDDRSKNQLQVSFDIANEEVEIVNRLQLTKCLNEILIRGQAQVFVEGTLDLMTETKLGDIVFFGLKGDGKTVVKK</sequence>
<keyword evidence="1" id="KW-1133">Transmembrane helix</keyword>
<dbReference type="GO" id="GO:0000329">
    <property type="term" value="C:fungal-type vacuole membrane"/>
    <property type="evidence" value="ECO:0007669"/>
    <property type="project" value="InterPro"/>
</dbReference>
<evidence type="ECO:0000259" key="2">
    <source>
        <dbReference type="Pfam" id="PF20775"/>
    </source>
</evidence>
<dbReference type="Pfam" id="PF20775">
    <property type="entry name" value="Tag1_N"/>
    <property type="match status" value="1"/>
</dbReference>
<dbReference type="STRING" id="4955.A0A1G4MFI4"/>
<feature type="domain" description="Tag1 C-terminal" evidence="3">
    <location>
        <begin position="495"/>
        <end position="606"/>
    </location>
</feature>
<keyword evidence="6" id="KW-1185">Reference proteome</keyword>
<keyword evidence="1" id="KW-0472">Membrane</keyword>
<name>A0A1G4MFI4_LACFM</name>
<dbReference type="PANTHER" id="PTHR35895:SF3">
    <property type="entry name" value="PRE-RRNA PROCESSING PROTEIN"/>
    <property type="match status" value="1"/>
</dbReference>
<reference evidence="6" key="1">
    <citation type="submission" date="2016-03" db="EMBL/GenBank/DDBJ databases">
        <authorList>
            <person name="Devillers H."/>
        </authorList>
    </citation>
    <scope>NUCLEOTIDE SEQUENCE [LARGE SCALE GENOMIC DNA]</scope>
</reference>
<dbReference type="PANTHER" id="PTHR35895">
    <property type="entry name" value="CHROMOSOME 16, WHOLE GENOME SHOTGUN SEQUENCE"/>
    <property type="match status" value="1"/>
</dbReference>
<evidence type="ECO:0000256" key="1">
    <source>
        <dbReference type="SAM" id="Phobius"/>
    </source>
</evidence>
<evidence type="ECO:0000313" key="6">
    <source>
        <dbReference type="Proteomes" id="UP000190831"/>
    </source>
</evidence>
<keyword evidence="1" id="KW-0812">Transmembrane</keyword>
<dbReference type="InterPro" id="IPR055011">
    <property type="entry name" value="Tag1_C"/>
</dbReference>
<feature type="domain" description="Tag1 N-terminal" evidence="2">
    <location>
        <begin position="64"/>
        <end position="261"/>
    </location>
</feature>
<evidence type="ECO:0000259" key="3">
    <source>
        <dbReference type="Pfam" id="PF22786"/>
    </source>
</evidence>
<dbReference type="InterPro" id="IPR046368">
    <property type="entry name" value="Tag1"/>
</dbReference>
<dbReference type="EMBL" id="LT598490">
    <property type="protein sequence ID" value="SCW02568.1"/>
    <property type="molecule type" value="Genomic_DNA"/>
</dbReference>
<dbReference type="OrthoDB" id="5596576at2759"/>
<dbReference type="Pfam" id="PF22786">
    <property type="entry name" value="Tag1_C"/>
    <property type="match status" value="1"/>
</dbReference>
<dbReference type="InterPro" id="IPR055010">
    <property type="entry name" value="Tag1_M"/>
</dbReference>
<dbReference type="Proteomes" id="UP000190831">
    <property type="component" value="Chromosome F"/>
</dbReference>
<protein>
    <submittedName>
        <fullName evidence="5">LAFE_0F09318g1_1</fullName>
    </submittedName>
</protein>
<proteinExistence type="predicted"/>
<dbReference type="OMA" id="DWIRYIN"/>
<organism evidence="5 6">
    <name type="scientific">Lachancea fermentati</name>
    <name type="common">Zygosaccharomyces fermentati</name>
    <dbReference type="NCBI Taxonomy" id="4955"/>
    <lineage>
        <taxon>Eukaryota</taxon>
        <taxon>Fungi</taxon>
        <taxon>Dikarya</taxon>
        <taxon>Ascomycota</taxon>
        <taxon>Saccharomycotina</taxon>
        <taxon>Saccharomycetes</taxon>
        <taxon>Saccharomycetales</taxon>
        <taxon>Saccharomycetaceae</taxon>
        <taxon>Lachancea</taxon>
    </lineage>
</organism>
<accession>A0A1G4MFI4</accession>
<gene>
    <name evidence="5" type="ORF">LAFE_0F09318G</name>
</gene>
<dbReference type="AlphaFoldDB" id="A0A1G4MFI4"/>
<feature type="domain" description="Tag1 middle barrel-like" evidence="4">
    <location>
        <begin position="277"/>
        <end position="438"/>
    </location>
</feature>
<feature type="transmembrane region" description="Helical" evidence="1">
    <location>
        <begin position="42"/>
        <end position="60"/>
    </location>
</feature>
<evidence type="ECO:0000313" key="5">
    <source>
        <dbReference type="EMBL" id="SCW02568.1"/>
    </source>
</evidence>
<dbReference type="InterPro" id="IPR055012">
    <property type="entry name" value="Tag1_N"/>
</dbReference>
<dbReference type="Pfam" id="PF22787">
    <property type="entry name" value="Tag1_M"/>
    <property type="match status" value="1"/>
</dbReference>
<evidence type="ECO:0000259" key="4">
    <source>
        <dbReference type="Pfam" id="PF22787"/>
    </source>
</evidence>